<dbReference type="EMBL" id="RXIR01000003">
    <property type="protein sequence ID" value="TVS29776.1"/>
    <property type="molecule type" value="Genomic_DNA"/>
</dbReference>
<sequence length="410" mass="42460">MAVWSDQSPSCVERAAQLHESATGATAKHVASAPATWVLIGENVDHFGGVTVVGLSHQSVSAAVSPRSDGVLGVTVDAAGGFSMATQVPFASLLNAPLPDASASLEARALRRIAGLIQAMGARQILSRDITGLDISIASDITAGGGLGALYAGDAALALALADLAGTAELDEAPTRARLAEICSAAASANSSLSILRARHTAALRGAGDTVSVIDYADGSVTHAPHPSRLGVRIFSVARSLGTPHVEQAQRITARREFIDEACTNFGVTSLRQLPGAAERVVEWVQARRDVAGVDTAPDPQTAREWVRYCETETLRSLAAVKALRSRRTDELFTLLNSPSEAHDIVTPDDLVALAHARGAVSARPAAAGMSQAVIAFVPLVKAQEFLSAMGADHEVVEILPGAVASVDKL</sequence>
<keyword evidence="2" id="KW-0067">ATP-binding</keyword>
<dbReference type="GO" id="GO:0005524">
    <property type="term" value="F:ATP binding"/>
    <property type="evidence" value="ECO:0007669"/>
    <property type="project" value="UniProtKB-KW"/>
</dbReference>
<dbReference type="RefSeq" id="WP_144772520.1">
    <property type="nucleotide sequence ID" value="NZ_RXIR01000003.1"/>
</dbReference>
<dbReference type="Proteomes" id="UP000336646">
    <property type="component" value="Unassembled WGS sequence"/>
</dbReference>
<evidence type="ECO:0000313" key="5">
    <source>
        <dbReference type="Proteomes" id="UP000336646"/>
    </source>
</evidence>
<dbReference type="SUPFAM" id="SSF55060">
    <property type="entry name" value="GHMP Kinase, C-terminal domain"/>
    <property type="match status" value="1"/>
</dbReference>
<dbReference type="GO" id="GO:0005975">
    <property type="term" value="P:carbohydrate metabolic process"/>
    <property type="evidence" value="ECO:0007669"/>
    <property type="project" value="UniProtKB-ARBA"/>
</dbReference>
<dbReference type="GO" id="GO:0016301">
    <property type="term" value="F:kinase activity"/>
    <property type="evidence" value="ECO:0007669"/>
    <property type="project" value="UniProtKB-KW"/>
</dbReference>
<reference evidence="4 5" key="1">
    <citation type="submission" date="2018-12" db="EMBL/GenBank/DDBJ databases">
        <title>Corynebacterium sanguinis sp. nov., a clinically-associated and environmental corynebacterium.</title>
        <authorList>
            <person name="Gonzales-Siles L."/>
            <person name="Jaen-Luchoro D."/>
            <person name="Cardew S."/>
            <person name="Inganas E."/>
            <person name="Ohlen M."/>
            <person name="Jensie-Markopolous S."/>
            <person name="Pinyeiro-Iglesias B."/>
            <person name="Molin K."/>
            <person name="Skovbjerg S."/>
            <person name="Svensson-Stadler L."/>
            <person name="Funke G."/>
            <person name="Moore E.R.B."/>
        </authorList>
    </citation>
    <scope>NUCLEOTIDE SEQUENCE [LARGE SCALE GENOMIC DNA]</scope>
    <source>
        <strain evidence="4 5">58734</strain>
    </source>
</reference>
<dbReference type="OrthoDB" id="4427597at2"/>
<dbReference type="InterPro" id="IPR014721">
    <property type="entry name" value="Ribsml_uS5_D2-typ_fold_subgr"/>
</dbReference>
<dbReference type="Pfam" id="PF10509">
    <property type="entry name" value="GalKase_gal_bdg"/>
    <property type="match status" value="1"/>
</dbReference>
<dbReference type="Gene3D" id="3.30.230.10">
    <property type="match status" value="1"/>
</dbReference>
<keyword evidence="4" id="KW-0418">Kinase</keyword>
<gene>
    <name evidence="4" type="ORF">EKI59_02310</name>
</gene>
<dbReference type="InterPro" id="IPR019539">
    <property type="entry name" value="GalKase_N"/>
</dbReference>
<keyword evidence="4" id="KW-0808">Transferase</keyword>
<dbReference type="InterPro" id="IPR020568">
    <property type="entry name" value="Ribosomal_Su5_D2-typ_SF"/>
</dbReference>
<evidence type="ECO:0000259" key="3">
    <source>
        <dbReference type="Pfam" id="PF10509"/>
    </source>
</evidence>
<keyword evidence="1" id="KW-0547">Nucleotide-binding</keyword>
<organism evidence="4 5">
    <name type="scientific">Corynebacterium sanguinis</name>
    <dbReference type="NCBI Taxonomy" id="2594913"/>
    <lineage>
        <taxon>Bacteria</taxon>
        <taxon>Bacillati</taxon>
        <taxon>Actinomycetota</taxon>
        <taxon>Actinomycetes</taxon>
        <taxon>Mycobacteriales</taxon>
        <taxon>Corynebacteriaceae</taxon>
        <taxon>Corynebacterium</taxon>
    </lineage>
</organism>
<feature type="domain" description="Galactokinase N-terminal" evidence="3">
    <location>
        <begin position="18"/>
        <end position="66"/>
    </location>
</feature>
<dbReference type="AlphaFoldDB" id="A0A6C1U182"/>
<dbReference type="Gene3D" id="3.30.70.890">
    <property type="entry name" value="GHMP kinase, C-terminal domain"/>
    <property type="match status" value="1"/>
</dbReference>
<dbReference type="InterPro" id="IPR036554">
    <property type="entry name" value="GHMP_kinase_C_sf"/>
</dbReference>
<accession>A0A6C1U182</accession>
<proteinExistence type="predicted"/>
<evidence type="ECO:0000256" key="2">
    <source>
        <dbReference type="ARBA" id="ARBA00022840"/>
    </source>
</evidence>
<comment type="caution">
    <text evidence="4">The sequence shown here is derived from an EMBL/GenBank/DDBJ whole genome shotgun (WGS) entry which is preliminary data.</text>
</comment>
<protein>
    <submittedName>
        <fullName evidence="4">Galactokinase</fullName>
    </submittedName>
</protein>
<evidence type="ECO:0000256" key="1">
    <source>
        <dbReference type="ARBA" id="ARBA00022741"/>
    </source>
</evidence>
<name>A0A6C1U182_9CORY</name>
<dbReference type="SUPFAM" id="SSF54211">
    <property type="entry name" value="Ribosomal protein S5 domain 2-like"/>
    <property type="match status" value="1"/>
</dbReference>
<evidence type="ECO:0000313" key="4">
    <source>
        <dbReference type="EMBL" id="TVS29776.1"/>
    </source>
</evidence>